<dbReference type="InterPro" id="IPR027417">
    <property type="entry name" value="P-loop_NTPase"/>
</dbReference>
<dbReference type="PROSITE" id="PS50929">
    <property type="entry name" value="ABC_TM1F"/>
    <property type="match status" value="1"/>
</dbReference>
<dbReference type="SUPFAM" id="SSF47384">
    <property type="entry name" value="Homodimeric domain of signal transducing histidine kinase"/>
    <property type="match status" value="1"/>
</dbReference>
<evidence type="ECO:0000256" key="7">
    <source>
        <dbReference type="ARBA" id="ARBA00022989"/>
    </source>
</evidence>
<keyword evidence="7 9" id="KW-1133">Transmembrane helix</keyword>
<feature type="transmembrane region" description="Helical" evidence="9">
    <location>
        <begin position="291"/>
        <end position="311"/>
    </location>
</feature>
<gene>
    <name evidence="12" type="ORF">VPK24_01135</name>
</gene>
<dbReference type="RefSeq" id="WP_393009968.1">
    <property type="nucleotide sequence ID" value="NZ_JAZAQF010000006.1"/>
</dbReference>
<dbReference type="PANTHER" id="PTHR24221:SF646">
    <property type="entry name" value="HAEMOLYSIN SECRETION ATP-BINDING PROTEIN"/>
    <property type="match status" value="1"/>
</dbReference>
<accession>A0ABW7C4S4</accession>
<dbReference type="SUPFAM" id="SSF90123">
    <property type="entry name" value="ABC transporter transmembrane region"/>
    <property type="match status" value="1"/>
</dbReference>
<feature type="transmembrane region" description="Helical" evidence="9">
    <location>
        <begin position="154"/>
        <end position="174"/>
    </location>
</feature>
<keyword evidence="8 9" id="KW-0472">Membrane</keyword>
<dbReference type="PROSITE" id="PS50893">
    <property type="entry name" value="ABC_TRANSPORTER_2"/>
    <property type="match status" value="1"/>
</dbReference>
<dbReference type="InterPro" id="IPR003593">
    <property type="entry name" value="AAA+_ATPase"/>
</dbReference>
<dbReference type="SUPFAM" id="SSF52540">
    <property type="entry name" value="P-loop containing nucleoside triphosphate hydrolases"/>
    <property type="match status" value="1"/>
</dbReference>
<evidence type="ECO:0000259" key="11">
    <source>
        <dbReference type="PROSITE" id="PS50929"/>
    </source>
</evidence>
<dbReference type="InterPro" id="IPR039421">
    <property type="entry name" value="Type_1_exporter"/>
</dbReference>
<dbReference type="EMBL" id="JAZAQF010000006">
    <property type="protein sequence ID" value="MFG3816224.1"/>
    <property type="molecule type" value="Genomic_DNA"/>
</dbReference>
<reference evidence="13" key="1">
    <citation type="journal article" date="2024" name="Algal Res.">
        <title>Biochemical, toxicological and genomic investigation of a high-biomass producing Limnothrix strain isolated from Italian shallow drinking water reservoir.</title>
        <authorList>
            <person name="Simonazzi M."/>
            <person name="Shishido T.K."/>
            <person name="Delbaje E."/>
            <person name="Wahlsten M."/>
            <person name="Fewer D.P."/>
            <person name="Sivonen K."/>
            <person name="Pezzolesi L."/>
            <person name="Pistocchi R."/>
        </authorList>
    </citation>
    <scope>NUCLEOTIDE SEQUENCE [LARGE SCALE GENOMIC DNA]</scope>
    <source>
        <strain evidence="13">LRLZ20PSL1</strain>
    </source>
</reference>
<dbReference type="GO" id="GO:0005524">
    <property type="term" value="F:ATP binding"/>
    <property type="evidence" value="ECO:0007669"/>
    <property type="project" value="UniProtKB-KW"/>
</dbReference>
<evidence type="ECO:0000256" key="1">
    <source>
        <dbReference type="ARBA" id="ARBA00000085"/>
    </source>
</evidence>
<organism evidence="12 13">
    <name type="scientific">Limnothrix redekei LRLZ20PSL1</name>
    <dbReference type="NCBI Taxonomy" id="3112953"/>
    <lineage>
        <taxon>Bacteria</taxon>
        <taxon>Bacillati</taxon>
        <taxon>Cyanobacteriota</taxon>
        <taxon>Cyanophyceae</taxon>
        <taxon>Pseudanabaenales</taxon>
        <taxon>Pseudanabaenaceae</taxon>
        <taxon>Limnothrix</taxon>
    </lineage>
</organism>
<dbReference type="PROSITE" id="PS00211">
    <property type="entry name" value="ABC_TRANSPORTER_1"/>
    <property type="match status" value="1"/>
</dbReference>
<evidence type="ECO:0000256" key="4">
    <source>
        <dbReference type="ARBA" id="ARBA00022692"/>
    </source>
</evidence>
<feature type="transmembrane region" description="Helical" evidence="9">
    <location>
        <begin position="20"/>
        <end position="44"/>
    </location>
</feature>
<feature type="domain" description="ABC transporter" evidence="10">
    <location>
        <begin position="356"/>
        <end position="591"/>
    </location>
</feature>
<comment type="catalytic activity">
    <reaction evidence="1">
        <text>ATP + protein L-histidine = ADP + protein N-phospho-L-histidine.</text>
        <dbReference type="EC" id="2.7.13.3"/>
    </reaction>
</comment>
<evidence type="ECO:0000256" key="6">
    <source>
        <dbReference type="ARBA" id="ARBA00022840"/>
    </source>
</evidence>
<dbReference type="Pfam" id="PF00005">
    <property type="entry name" value="ABC_tran"/>
    <property type="match status" value="1"/>
</dbReference>
<keyword evidence="4 9" id="KW-0812">Transmembrane</keyword>
<evidence type="ECO:0000313" key="12">
    <source>
        <dbReference type="EMBL" id="MFG3816224.1"/>
    </source>
</evidence>
<evidence type="ECO:0000256" key="9">
    <source>
        <dbReference type="SAM" id="Phobius"/>
    </source>
</evidence>
<comment type="caution">
    <text evidence="12">The sequence shown here is derived from an EMBL/GenBank/DDBJ whole genome shotgun (WGS) entry which is preliminary data.</text>
</comment>
<dbReference type="Pfam" id="PF00664">
    <property type="entry name" value="ABC_membrane"/>
    <property type="match status" value="1"/>
</dbReference>
<name>A0ABW7C4S4_9CYAN</name>
<feature type="transmembrane region" description="Helical" evidence="9">
    <location>
        <begin position="260"/>
        <end position="285"/>
    </location>
</feature>
<evidence type="ECO:0000256" key="2">
    <source>
        <dbReference type="ARBA" id="ARBA00004651"/>
    </source>
</evidence>
<dbReference type="Proteomes" id="UP001604335">
    <property type="component" value="Unassembled WGS sequence"/>
</dbReference>
<feature type="domain" description="ABC transmembrane type-1" evidence="11">
    <location>
        <begin position="19"/>
        <end position="322"/>
    </location>
</feature>
<feature type="transmembrane region" description="Helical" evidence="9">
    <location>
        <begin position="77"/>
        <end position="104"/>
    </location>
</feature>
<comment type="subcellular location">
    <subcellularLocation>
        <location evidence="2">Cell membrane</location>
        <topology evidence="2">Multi-pass membrane protein</topology>
    </subcellularLocation>
</comment>
<evidence type="ECO:0000256" key="8">
    <source>
        <dbReference type="ARBA" id="ARBA00023136"/>
    </source>
</evidence>
<proteinExistence type="predicted"/>
<dbReference type="InterPro" id="IPR003439">
    <property type="entry name" value="ABC_transporter-like_ATP-bd"/>
</dbReference>
<dbReference type="Gene3D" id="1.20.1560.10">
    <property type="entry name" value="ABC transporter type 1, transmembrane domain"/>
    <property type="match status" value="1"/>
</dbReference>
<evidence type="ECO:0000256" key="3">
    <source>
        <dbReference type="ARBA" id="ARBA00012438"/>
    </source>
</evidence>
<dbReference type="InterPro" id="IPR011527">
    <property type="entry name" value="ABC1_TM_dom"/>
</dbReference>
<dbReference type="SMART" id="SM00382">
    <property type="entry name" value="AAA"/>
    <property type="match status" value="1"/>
</dbReference>
<evidence type="ECO:0000313" key="13">
    <source>
        <dbReference type="Proteomes" id="UP001604335"/>
    </source>
</evidence>
<evidence type="ECO:0000256" key="5">
    <source>
        <dbReference type="ARBA" id="ARBA00022741"/>
    </source>
</evidence>
<keyword evidence="5" id="KW-0547">Nucleotide-binding</keyword>
<dbReference type="InterPro" id="IPR036640">
    <property type="entry name" value="ABC1_TM_sf"/>
</dbReference>
<dbReference type="InterPro" id="IPR017871">
    <property type="entry name" value="ABC_transporter-like_CS"/>
</dbReference>
<dbReference type="Gene3D" id="3.40.50.300">
    <property type="entry name" value="P-loop containing nucleotide triphosphate hydrolases"/>
    <property type="match status" value="1"/>
</dbReference>
<protein>
    <recommendedName>
        <fullName evidence="3">histidine kinase</fullName>
        <ecNumber evidence="3">2.7.13.3</ecNumber>
    </recommendedName>
</protein>
<keyword evidence="13" id="KW-1185">Reference proteome</keyword>
<sequence>MARRKFLWQLIRRYPRQAAWTMLMGFSGALFNGVSTALIVPVVLRFLGQEMVLSGGPPILRQLFSPFEGLPTAYQPIAMAVAVVGTIALKNLATYLSALAVGILQRSLAADLRMNAIQLLLDVNLSYFARTRVGDINNRLGNEIGRVSATVANLLQLVATVVSILVMVGLLLLLSWQLTVVATVLFAGVVWINQLYVNQSRQLGKDVSQTSKDYSVALLEILGGMRLVRSAAMEAREFDRMLRLTKAREAAEFKSQANSIAIAPVTEVVSVVMLMAIVGISRWLFADQLSALSTVLLTYLTLLFRLLPLVAQLNRLRGQLANTAASVDVVEDFLRSSNKTFLANGSTPFTGLHQDIRFENLSFAYEGSSELTLQDITLTLPRGTTLALVGSSGAGKSTLVELVPRFADPTAGRILIDGQDLRSFDVRSLRRSLGIVSQETFLFNDTIRNNIAYPMPTATDEEVIAAAKLANAMEFIERMPRGLETTIGDRGVMLSGGQRQRLAIARALLQNPPILILDEATSALDTVSERLVQEAIETLSRDRTVIAIAHRLSTVQRANQIAVLDKGRVVEVGNHAELLAKGGAYAKLYTMQFGNARVQQPMATASETFNRTSYEIRTRLNITVGSLQLLVDDLVDSNEERQELLRESYRSAIRMLSTMELFEDALQVQRSFYSDSGGGGMDRYETFAQISYQVRSRLSEIIGALRLILDDLTDDPEEDERILNDTYAAALEILNILESLEATGNQA</sequence>
<keyword evidence="6 12" id="KW-0067">ATP-binding</keyword>
<evidence type="ECO:0000259" key="10">
    <source>
        <dbReference type="PROSITE" id="PS50893"/>
    </source>
</evidence>
<dbReference type="PANTHER" id="PTHR24221">
    <property type="entry name" value="ATP-BINDING CASSETTE SUB-FAMILY B"/>
    <property type="match status" value="1"/>
</dbReference>
<dbReference type="InterPro" id="IPR036097">
    <property type="entry name" value="HisK_dim/P_sf"/>
</dbReference>
<dbReference type="EC" id="2.7.13.3" evidence="3"/>